<evidence type="ECO:0000256" key="1">
    <source>
        <dbReference type="ARBA" id="ARBA00022614"/>
    </source>
</evidence>
<gene>
    <name evidence="3" type="ORF">HINF_LOCUS37605</name>
</gene>
<proteinExistence type="predicted"/>
<dbReference type="Proteomes" id="UP001642409">
    <property type="component" value="Unassembled WGS sequence"/>
</dbReference>
<dbReference type="Gene3D" id="3.80.10.10">
    <property type="entry name" value="Ribonuclease Inhibitor"/>
    <property type="match status" value="1"/>
</dbReference>
<dbReference type="PANTHER" id="PTHR46652:SF3">
    <property type="entry name" value="LEUCINE-RICH REPEAT-CONTAINING PROTEIN 9"/>
    <property type="match status" value="1"/>
</dbReference>
<dbReference type="InterPro" id="IPR050836">
    <property type="entry name" value="SDS22/Internalin_LRR"/>
</dbReference>
<keyword evidence="1" id="KW-0433">Leucine-rich repeat</keyword>
<keyword evidence="2" id="KW-0677">Repeat</keyword>
<sequence length="350" mass="40830">MQPNQQQSSEKNIDKVNSSETLDTLDNLSEYNKAMIEIYHKQLEDGSLRIQSNNDLKSLDFIRQLKINRLELDYCKYIIPNLESQTIKQLIITACEIQSLKDFKLHYLDVLEFKNIFRKEARTLIQEIVRFQNLKELTLYYWITDISPLSQLKNLTKLYMNDCSLNSTESLKSLNLVELSLNSNKGINITSLQYLTNLQLLSLRDCNLVSIDALRPLTKLDKLNVSSNSIVYLQTVIELKQLSYVCAHNNKIIDFESIKQHSNNFQKIELRGQKQPTLEEVKVAIILRSINIPVNSLRLIRKYSLYLKTQNNIFRKTIHGTLQLLNEKNSKLIDKTSILLQQKQMYIVDQ</sequence>
<accession>A0ABP1JHF1</accession>
<evidence type="ECO:0000313" key="4">
    <source>
        <dbReference type="Proteomes" id="UP001642409"/>
    </source>
</evidence>
<comment type="caution">
    <text evidence="3">The sequence shown here is derived from an EMBL/GenBank/DDBJ whole genome shotgun (WGS) entry which is preliminary data.</text>
</comment>
<reference evidence="3 4" key="1">
    <citation type="submission" date="2024-07" db="EMBL/GenBank/DDBJ databases">
        <authorList>
            <person name="Akdeniz Z."/>
        </authorList>
    </citation>
    <scope>NUCLEOTIDE SEQUENCE [LARGE SCALE GENOMIC DNA]</scope>
</reference>
<evidence type="ECO:0000256" key="2">
    <source>
        <dbReference type="ARBA" id="ARBA00022737"/>
    </source>
</evidence>
<evidence type="ECO:0000313" key="3">
    <source>
        <dbReference type="EMBL" id="CAL6038925.1"/>
    </source>
</evidence>
<name>A0ABP1JHF1_9EUKA</name>
<dbReference type="PANTHER" id="PTHR46652">
    <property type="entry name" value="LEUCINE-RICH REPEAT AND IQ DOMAIN-CONTAINING PROTEIN 1-RELATED"/>
    <property type="match status" value="1"/>
</dbReference>
<keyword evidence="4" id="KW-1185">Reference proteome</keyword>
<dbReference type="EMBL" id="CAXDID020000141">
    <property type="protein sequence ID" value="CAL6038925.1"/>
    <property type="molecule type" value="Genomic_DNA"/>
</dbReference>
<organism evidence="3 4">
    <name type="scientific">Hexamita inflata</name>
    <dbReference type="NCBI Taxonomy" id="28002"/>
    <lineage>
        <taxon>Eukaryota</taxon>
        <taxon>Metamonada</taxon>
        <taxon>Diplomonadida</taxon>
        <taxon>Hexamitidae</taxon>
        <taxon>Hexamitinae</taxon>
        <taxon>Hexamita</taxon>
    </lineage>
</organism>
<dbReference type="InterPro" id="IPR025875">
    <property type="entry name" value="Leu-rich_rpt_4"/>
</dbReference>
<protein>
    <submittedName>
        <fullName evidence="3">Uncharacterized protein</fullName>
    </submittedName>
</protein>
<dbReference type="InterPro" id="IPR032675">
    <property type="entry name" value="LRR_dom_sf"/>
</dbReference>
<dbReference type="SUPFAM" id="SSF52058">
    <property type="entry name" value="L domain-like"/>
    <property type="match status" value="1"/>
</dbReference>
<dbReference type="Pfam" id="PF12799">
    <property type="entry name" value="LRR_4"/>
    <property type="match status" value="1"/>
</dbReference>